<reference evidence="2" key="1">
    <citation type="submission" date="2012-01" db="EMBL/GenBank/DDBJ databases">
        <title>The Genome Sequence of Treponema denticola H-22.</title>
        <authorList>
            <consortium name="The Broad Institute Genome Sequencing Platform"/>
            <person name="Earl A."/>
            <person name="Ward D."/>
            <person name="Feldgarden M."/>
            <person name="Gevers D."/>
            <person name="Blanton J.M."/>
            <person name="Fenno C.J."/>
            <person name="Baranova O.V."/>
            <person name="Mathney J."/>
            <person name="Dewhirst F.E."/>
            <person name="Izard J."/>
            <person name="Young S.K."/>
            <person name="Zeng Q."/>
            <person name="Gargeya S."/>
            <person name="Fitzgerald M."/>
            <person name="Haas B."/>
            <person name="Abouelleil A."/>
            <person name="Alvarado L."/>
            <person name="Arachchi H.M."/>
            <person name="Berlin A."/>
            <person name="Chapman S.B."/>
            <person name="Gearin G."/>
            <person name="Goldberg J."/>
            <person name="Griggs A."/>
            <person name="Gujja S."/>
            <person name="Hansen M."/>
            <person name="Heiman D."/>
            <person name="Howarth C."/>
            <person name="Larimer J."/>
            <person name="Lui A."/>
            <person name="MacDonald P.J.P."/>
            <person name="McCowen C."/>
            <person name="Montmayeur A."/>
            <person name="Murphy C."/>
            <person name="Neiman D."/>
            <person name="Pearson M."/>
            <person name="Priest M."/>
            <person name="Roberts A."/>
            <person name="Saif S."/>
            <person name="Shea T."/>
            <person name="Sisk P."/>
            <person name="Stolte C."/>
            <person name="Sykes S."/>
            <person name="Wortman J."/>
            <person name="Nusbaum C."/>
            <person name="Birren B."/>
        </authorList>
    </citation>
    <scope>NUCLEOTIDE SEQUENCE [LARGE SCALE GENOMIC DNA]</scope>
    <source>
        <strain evidence="2">H-22</strain>
    </source>
</reference>
<gene>
    <name evidence="2" type="ORF">HMPREF9726_01954</name>
</gene>
<sequence>MEVILSTVIGGEITVEVDGGKIVHSLIIKMRNSLKEHFKKIFFEGLDRIKINVYISGDVSSYCDKTGITATRYFRAKTEYTTEFCIDKNYWSLEPVLPVDRKFILFMENSLIQLGGIIEKKLKAAGYNFDGELFKEIVLKSLRGIS</sequence>
<dbReference type="RefSeq" id="WP_002672522.1">
    <property type="nucleotide sequence ID" value="NZ_CM001795.1"/>
</dbReference>
<evidence type="ECO:0000259" key="1">
    <source>
        <dbReference type="Pfam" id="PF15560"/>
    </source>
</evidence>
<name>A0A0E2EFF4_TREDN</name>
<dbReference type="PATRIC" id="fig|999432.5.peg.2030"/>
<organism evidence="2">
    <name type="scientific">Treponema denticola H-22</name>
    <dbReference type="NCBI Taxonomy" id="999432"/>
    <lineage>
        <taxon>Bacteria</taxon>
        <taxon>Pseudomonadati</taxon>
        <taxon>Spirochaetota</taxon>
        <taxon>Spirochaetia</taxon>
        <taxon>Spirochaetales</taxon>
        <taxon>Treponemataceae</taxon>
        <taxon>Treponema</taxon>
    </lineage>
</organism>
<comment type="caution">
    <text evidence="2">The sequence shown here is derived from an EMBL/GenBank/DDBJ whole genome shotgun (WGS) entry which is preliminary data.</text>
</comment>
<dbReference type="GeneID" id="2741749"/>
<dbReference type="AlphaFoldDB" id="A0A0E2EFF4"/>
<dbReference type="EMBL" id="AGDV01000020">
    <property type="protein sequence ID" value="EMB31574.1"/>
    <property type="molecule type" value="Genomic_DNA"/>
</dbReference>
<dbReference type="InterPro" id="IPR029088">
    <property type="entry name" value="Imm12"/>
</dbReference>
<dbReference type="Proteomes" id="UP000011705">
    <property type="component" value="Chromosome"/>
</dbReference>
<protein>
    <recommendedName>
        <fullName evidence="1">Immunity protein 12 domain-containing protein</fullName>
    </recommendedName>
</protein>
<dbReference type="Pfam" id="PF15560">
    <property type="entry name" value="Imm12"/>
    <property type="match status" value="1"/>
</dbReference>
<feature type="domain" description="Immunity protein 12" evidence="1">
    <location>
        <begin position="1"/>
        <end position="138"/>
    </location>
</feature>
<proteinExistence type="predicted"/>
<dbReference type="HOGENOM" id="CLU_149396_0_0_12"/>
<accession>A0A0E2EFF4</accession>
<evidence type="ECO:0000313" key="2">
    <source>
        <dbReference type="EMBL" id="EMB31574.1"/>
    </source>
</evidence>